<organism evidence="3 4">
    <name type="scientific">Aegilops tauschii subsp. strangulata</name>
    <name type="common">Goatgrass</name>
    <dbReference type="NCBI Taxonomy" id="200361"/>
    <lineage>
        <taxon>Eukaryota</taxon>
        <taxon>Viridiplantae</taxon>
        <taxon>Streptophyta</taxon>
        <taxon>Embryophyta</taxon>
        <taxon>Tracheophyta</taxon>
        <taxon>Spermatophyta</taxon>
        <taxon>Magnoliopsida</taxon>
        <taxon>Liliopsida</taxon>
        <taxon>Poales</taxon>
        <taxon>Poaceae</taxon>
        <taxon>BOP clade</taxon>
        <taxon>Pooideae</taxon>
        <taxon>Triticodae</taxon>
        <taxon>Triticeae</taxon>
        <taxon>Triticinae</taxon>
        <taxon>Aegilops</taxon>
    </lineage>
</organism>
<keyword evidence="4" id="KW-1185">Reference proteome</keyword>
<dbReference type="Proteomes" id="UP000015105">
    <property type="component" value="Chromosome 2D"/>
</dbReference>
<keyword evidence="2" id="KW-1133">Transmembrane helix</keyword>
<sequence length="147" mass="16272">ETSKALHFSSASRCRRSEPNMDAGQFVIPILGIVGAAAATFYAVSFMEIREVCLVPLIPPCIRTHNFSPLIVNSRRWCRNHWRTWTTSTRSTRRAAGGSAGRGGGPAAKPRSEMIDGYTISLRSKEDMRGLCVDVLHFPSFCERLDA</sequence>
<name>A0A453D5Z7_AEGTS</name>
<feature type="region of interest" description="Disordered" evidence="1">
    <location>
        <begin position="89"/>
        <end position="112"/>
    </location>
</feature>
<keyword evidence="2" id="KW-0472">Membrane</keyword>
<dbReference type="PANTHER" id="PTHR37225">
    <property type="entry name" value="OSJNBA0011F23.3 PROTEIN"/>
    <property type="match status" value="1"/>
</dbReference>
<dbReference type="PANTHER" id="PTHR37225:SF1">
    <property type="entry name" value="OS04G0657900 PROTEIN"/>
    <property type="match status" value="1"/>
</dbReference>
<evidence type="ECO:0000313" key="4">
    <source>
        <dbReference type="Proteomes" id="UP000015105"/>
    </source>
</evidence>
<reference evidence="4" key="2">
    <citation type="journal article" date="2017" name="Nat. Plants">
        <title>The Aegilops tauschii genome reveals multiple impacts of transposons.</title>
        <authorList>
            <person name="Zhao G."/>
            <person name="Zou C."/>
            <person name="Li K."/>
            <person name="Wang K."/>
            <person name="Li T."/>
            <person name="Gao L."/>
            <person name="Zhang X."/>
            <person name="Wang H."/>
            <person name="Yang Z."/>
            <person name="Liu X."/>
            <person name="Jiang W."/>
            <person name="Mao L."/>
            <person name="Kong X."/>
            <person name="Jiao Y."/>
            <person name="Jia J."/>
        </authorList>
    </citation>
    <scope>NUCLEOTIDE SEQUENCE [LARGE SCALE GENOMIC DNA]</scope>
    <source>
        <strain evidence="4">cv. AL8/78</strain>
    </source>
</reference>
<reference evidence="3" key="4">
    <citation type="submission" date="2019-03" db="UniProtKB">
        <authorList>
            <consortium name="EnsemblPlants"/>
        </authorList>
    </citation>
    <scope>IDENTIFICATION</scope>
</reference>
<proteinExistence type="predicted"/>
<dbReference type="Gramene" id="AET2Gv21101800.2">
    <property type="protein sequence ID" value="AET2Gv21101800.2"/>
    <property type="gene ID" value="AET2Gv21101800"/>
</dbReference>
<keyword evidence="2" id="KW-0812">Transmembrane</keyword>
<evidence type="ECO:0000256" key="2">
    <source>
        <dbReference type="SAM" id="Phobius"/>
    </source>
</evidence>
<accession>A0A453D5Z7</accession>
<reference evidence="3" key="3">
    <citation type="journal article" date="2017" name="Nature">
        <title>Genome sequence of the progenitor of the wheat D genome Aegilops tauschii.</title>
        <authorList>
            <person name="Luo M.C."/>
            <person name="Gu Y.Q."/>
            <person name="Puiu D."/>
            <person name="Wang H."/>
            <person name="Twardziok S.O."/>
            <person name="Deal K.R."/>
            <person name="Huo N."/>
            <person name="Zhu T."/>
            <person name="Wang L."/>
            <person name="Wang Y."/>
            <person name="McGuire P.E."/>
            <person name="Liu S."/>
            <person name="Long H."/>
            <person name="Ramasamy R.K."/>
            <person name="Rodriguez J.C."/>
            <person name="Van S.L."/>
            <person name="Yuan L."/>
            <person name="Wang Z."/>
            <person name="Xia Z."/>
            <person name="Xiao L."/>
            <person name="Anderson O.D."/>
            <person name="Ouyang S."/>
            <person name="Liang Y."/>
            <person name="Zimin A.V."/>
            <person name="Pertea G."/>
            <person name="Qi P."/>
            <person name="Bennetzen J.L."/>
            <person name="Dai X."/>
            <person name="Dawson M.W."/>
            <person name="Muller H.G."/>
            <person name="Kugler K."/>
            <person name="Rivarola-Duarte L."/>
            <person name="Spannagl M."/>
            <person name="Mayer K.F.X."/>
            <person name="Lu F.H."/>
            <person name="Bevan M.W."/>
            <person name="Leroy P."/>
            <person name="Li P."/>
            <person name="You F.M."/>
            <person name="Sun Q."/>
            <person name="Liu Z."/>
            <person name="Lyons E."/>
            <person name="Wicker T."/>
            <person name="Salzberg S.L."/>
            <person name="Devos K.M."/>
            <person name="Dvorak J."/>
        </authorList>
    </citation>
    <scope>NUCLEOTIDE SEQUENCE [LARGE SCALE GENOMIC DNA]</scope>
    <source>
        <strain evidence="3">cv. AL8/78</strain>
    </source>
</reference>
<reference evidence="3" key="5">
    <citation type="journal article" date="2021" name="G3 (Bethesda)">
        <title>Aegilops tauschii genome assembly Aet v5.0 features greater sequence contiguity and improved annotation.</title>
        <authorList>
            <person name="Wang L."/>
            <person name="Zhu T."/>
            <person name="Rodriguez J.C."/>
            <person name="Deal K.R."/>
            <person name="Dubcovsky J."/>
            <person name="McGuire P.E."/>
            <person name="Lux T."/>
            <person name="Spannagl M."/>
            <person name="Mayer K.F.X."/>
            <person name="Baldrich P."/>
            <person name="Meyers B.C."/>
            <person name="Huo N."/>
            <person name="Gu Y.Q."/>
            <person name="Zhou H."/>
            <person name="Devos K.M."/>
            <person name="Bennetzen J.L."/>
            <person name="Unver T."/>
            <person name="Budak H."/>
            <person name="Gulick P.J."/>
            <person name="Galiba G."/>
            <person name="Kalapos B."/>
            <person name="Nelson D.R."/>
            <person name="Li P."/>
            <person name="You F.M."/>
            <person name="Luo M.C."/>
            <person name="Dvorak J."/>
        </authorList>
    </citation>
    <scope>NUCLEOTIDE SEQUENCE [LARGE SCALE GENOMIC DNA]</scope>
    <source>
        <strain evidence="3">cv. AL8/78</strain>
    </source>
</reference>
<evidence type="ECO:0000256" key="1">
    <source>
        <dbReference type="SAM" id="MobiDB-lite"/>
    </source>
</evidence>
<reference evidence="4" key="1">
    <citation type="journal article" date="2014" name="Science">
        <title>Ancient hybridizations among the ancestral genomes of bread wheat.</title>
        <authorList>
            <consortium name="International Wheat Genome Sequencing Consortium,"/>
            <person name="Marcussen T."/>
            <person name="Sandve S.R."/>
            <person name="Heier L."/>
            <person name="Spannagl M."/>
            <person name="Pfeifer M."/>
            <person name="Jakobsen K.S."/>
            <person name="Wulff B.B."/>
            <person name="Steuernagel B."/>
            <person name="Mayer K.F."/>
            <person name="Olsen O.A."/>
        </authorList>
    </citation>
    <scope>NUCLEOTIDE SEQUENCE [LARGE SCALE GENOMIC DNA]</scope>
    <source>
        <strain evidence="4">cv. AL8/78</strain>
    </source>
</reference>
<feature type="transmembrane region" description="Helical" evidence="2">
    <location>
        <begin position="26"/>
        <end position="44"/>
    </location>
</feature>
<dbReference type="EnsemblPlants" id="AET2Gv21101800.2">
    <property type="protein sequence ID" value="AET2Gv21101800.2"/>
    <property type="gene ID" value="AET2Gv21101800"/>
</dbReference>
<dbReference type="AlphaFoldDB" id="A0A453D5Z7"/>
<protein>
    <submittedName>
        <fullName evidence="3">Uncharacterized protein</fullName>
    </submittedName>
</protein>
<evidence type="ECO:0000313" key="3">
    <source>
        <dbReference type="EnsemblPlants" id="AET2Gv21101800.2"/>
    </source>
</evidence>